<dbReference type="AlphaFoldDB" id="A0A368U973"/>
<dbReference type="EMBL" id="QPIJ01000001">
    <property type="protein sequence ID" value="RCV93650.1"/>
    <property type="molecule type" value="Genomic_DNA"/>
</dbReference>
<reference evidence="1 2" key="1">
    <citation type="submission" date="2018-07" db="EMBL/GenBank/DDBJ databases">
        <title>Halomonas rutogse sp. nov., isolated from Lake TangqianCo on Tibetan Plateau.</title>
        <authorList>
            <person name="Lu H."/>
            <person name="Xing P."/>
            <person name="Wu Q."/>
        </authorList>
    </citation>
    <scope>NUCLEOTIDE SEQUENCE [LARGE SCALE GENOMIC DNA]</scope>
    <source>
        <strain evidence="1 2">TQ8S</strain>
    </source>
</reference>
<dbReference type="Proteomes" id="UP000253204">
    <property type="component" value="Unassembled WGS sequence"/>
</dbReference>
<accession>A0A368U973</accession>
<dbReference type="RefSeq" id="WP_114484978.1">
    <property type="nucleotide sequence ID" value="NZ_CBCSHM010000005.1"/>
</dbReference>
<dbReference type="Pfam" id="PF06945">
    <property type="entry name" value="DUF1289"/>
    <property type="match status" value="1"/>
</dbReference>
<evidence type="ECO:0000313" key="1">
    <source>
        <dbReference type="EMBL" id="RCV93650.1"/>
    </source>
</evidence>
<protein>
    <submittedName>
        <fullName evidence="1">DUF1289 domain-containing protein</fullName>
    </submittedName>
</protein>
<gene>
    <name evidence="1" type="ORF">DU506_00400</name>
</gene>
<organism evidence="1 2">
    <name type="scientific">Vreelandella rituensis</name>
    <dbReference type="NCBI Taxonomy" id="2282306"/>
    <lineage>
        <taxon>Bacteria</taxon>
        <taxon>Pseudomonadati</taxon>
        <taxon>Pseudomonadota</taxon>
        <taxon>Gammaproteobacteria</taxon>
        <taxon>Oceanospirillales</taxon>
        <taxon>Halomonadaceae</taxon>
        <taxon>Vreelandella</taxon>
    </lineage>
</organism>
<dbReference type="OrthoDB" id="8911262at2"/>
<proteinExistence type="predicted"/>
<evidence type="ECO:0000313" key="2">
    <source>
        <dbReference type="Proteomes" id="UP000253204"/>
    </source>
</evidence>
<dbReference type="InterPro" id="IPR010710">
    <property type="entry name" value="DUF1289"/>
</dbReference>
<sequence length="70" mass="8172">MVNWPDPSLPPINLNNVWHLEGSPCVGRCELQEGVCQGCKRTQDEIQDWSLMDRREREAVKRRIRLAPDE</sequence>
<comment type="caution">
    <text evidence="1">The sequence shown here is derived from an EMBL/GenBank/DDBJ whole genome shotgun (WGS) entry which is preliminary data.</text>
</comment>
<name>A0A368U973_9GAMM</name>
<keyword evidence="2" id="KW-1185">Reference proteome</keyword>